<reference evidence="4" key="1">
    <citation type="journal article" date="2022" name="Int. J. Mol. Sci.">
        <title>Draft Genome of Tanacetum Coccineum: Genomic Comparison of Closely Related Tanacetum-Family Plants.</title>
        <authorList>
            <person name="Yamashiro T."/>
            <person name="Shiraishi A."/>
            <person name="Nakayama K."/>
            <person name="Satake H."/>
        </authorList>
    </citation>
    <scope>NUCLEOTIDE SEQUENCE</scope>
</reference>
<proteinExistence type="predicted"/>
<dbReference type="InterPro" id="IPR043129">
    <property type="entry name" value="ATPase_NBD"/>
</dbReference>
<comment type="caution">
    <text evidence="4">The sequence shown here is derived from an EMBL/GenBank/DDBJ whole genome shotgun (WGS) entry which is preliminary data.</text>
</comment>
<dbReference type="Proteomes" id="UP001151760">
    <property type="component" value="Unassembled WGS sequence"/>
</dbReference>
<evidence type="ECO:0000256" key="3">
    <source>
        <dbReference type="SAM" id="SignalP"/>
    </source>
</evidence>
<name>A0ABQ5AF66_9ASTR</name>
<keyword evidence="2" id="KW-0067">ATP-binding</keyword>
<dbReference type="Pfam" id="PF00012">
    <property type="entry name" value="HSP70"/>
    <property type="match status" value="3"/>
</dbReference>
<dbReference type="Gene3D" id="2.60.34.10">
    <property type="entry name" value="Substrate Binding Domain Of DNAk, Chain A, domain 1"/>
    <property type="match status" value="1"/>
</dbReference>
<dbReference type="InterPro" id="IPR029047">
    <property type="entry name" value="HSP70_peptide-bd_sf"/>
</dbReference>
<dbReference type="SUPFAM" id="SSF100920">
    <property type="entry name" value="Heat shock protein 70kD (HSP70), peptide-binding domain"/>
    <property type="match status" value="1"/>
</dbReference>
<gene>
    <name evidence="4" type="ORF">Tco_0821416</name>
</gene>
<keyword evidence="1" id="KW-0547">Nucleotide-binding</keyword>
<evidence type="ECO:0000313" key="5">
    <source>
        <dbReference type="Proteomes" id="UP001151760"/>
    </source>
</evidence>
<dbReference type="PANTHER" id="PTHR19375">
    <property type="entry name" value="HEAT SHOCK PROTEIN 70KDA"/>
    <property type="match status" value="1"/>
</dbReference>
<keyword evidence="5" id="KW-1185">Reference proteome</keyword>
<protein>
    <submittedName>
        <fullName evidence="4">Heat shock cognate 70 kDa protein-like protein</fullName>
    </submittedName>
</protein>
<dbReference type="SUPFAM" id="SSF53067">
    <property type="entry name" value="Actin-like ATPase domain"/>
    <property type="match status" value="2"/>
</dbReference>
<feature type="signal peptide" evidence="3">
    <location>
        <begin position="1"/>
        <end position="22"/>
    </location>
</feature>
<dbReference type="EMBL" id="BQNB010012180">
    <property type="protein sequence ID" value="GJT00247.1"/>
    <property type="molecule type" value="Genomic_DNA"/>
</dbReference>
<organism evidence="4 5">
    <name type="scientific">Tanacetum coccineum</name>
    <dbReference type="NCBI Taxonomy" id="301880"/>
    <lineage>
        <taxon>Eukaryota</taxon>
        <taxon>Viridiplantae</taxon>
        <taxon>Streptophyta</taxon>
        <taxon>Embryophyta</taxon>
        <taxon>Tracheophyta</taxon>
        <taxon>Spermatophyta</taxon>
        <taxon>Magnoliopsida</taxon>
        <taxon>eudicotyledons</taxon>
        <taxon>Gunneridae</taxon>
        <taxon>Pentapetalae</taxon>
        <taxon>asterids</taxon>
        <taxon>campanulids</taxon>
        <taxon>Asterales</taxon>
        <taxon>Asteraceae</taxon>
        <taxon>Asteroideae</taxon>
        <taxon>Anthemideae</taxon>
        <taxon>Anthemidinae</taxon>
        <taxon>Tanacetum</taxon>
    </lineage>
</organism>
<evidence type="ECO:0000256" key="2">
    <source>
        <dbReference type="ARBA" id="ARBA00022840"/>
    </source>
</evidence>
<feature type="chain" id="PRO_5045554272" evidence="3">
    <location>
        <begin position="23"/>
        <end position="275"/>
    </location>
</feature>
<evidence type="ECO:0000313" key="4">
    <source>
        <dbReference type="EMBL" id="GJT00247.1"/>
    </source>
</evidence>
<dbReference type="Gene3D" id="3.30.30.30">
    <property type="match status" value="1"/>
</dbReference>
<dbReference type="InterPro" id="IPR013126">
    <property type="entry name" value="Hsp_70_fam"/>
</dbReference>
<accession>A0ABQ5AF66</accession>
<dbReference type="Gene3D" id="3.90.640.10">
    <property type="entry name" value="Actin, Chain A, domain 4"/>
    <property type="match status" value="1"/>
</dbReference>
<evidence type="ECO:0000256" key="1">
    <source>
        <dbReference type="ARBA" id="ARBA00022741"/>
    </source>
</evidence>
<reference evidence="4" key="2">
    <citation type="submission" date="2022-01" db="EMBL/GenBank/DDBJ databases">
        <authorList>
            <person name="Yamashiro T."/>
            <person name="Shiraishi A."/>
            <person name="Satake H."/>
            <person name="Nakayama K."/>
        </authorList>
    </citation>
    <scope>NUCLEOTIDE SEQUENCE</scope>
</reference>
<keyword evidence="3" id="KW-0732">Signal</keyword>
<sequence length="275" mass="30626">MMYWRWWVAAVGGGCRRRLCVAAVDDGGWRQWWVEVVVVGGGGGWGGSGSDFKMSNRVGETAVGIHFGTTNACVVAWFVRRNKVEIIPNVIGNKITPACVAWDGRELLAGEAAKNLNTVFDVKHLKRSKRNDIRVNKGMALWPYMGIDFFHQFTRANFEYLNHGFFDKCIEHVESCLKDGDMHKKGVDNVVLVAVLAAKLGGIGKQLMQDLNKITEKRFLNTSELDGIPADRAGAQKLKVSFEMDANGNLNVSAVVKCNGNKRSYNCQEWKSVKR</sequence>
<dbReference type="Gene3D" id="3.30.420.40">
    <property type="match status" value="2"/>
</dbReference>